<organism evidence="3 4">
    <name type="scientific">Pycnococcus provasolii</name>
    <dbReference type="NCBI Taxonomy" id="41880"/>
    <lineage>
        <taxon>Eukaryota</taxon>
        <taxon>Viridiplantae</taxon>
        <taxon>Chlorophyta</taxon>
        <taxon>Pseudoscourfieldiophyceae</taxon>
        <taxon>Pseudoscourfieldiales</taxon>
        <taxon>Pycnococcaceae</taxon>
        <taxon>Pycnococcus</taxon>
    </lineage>
</organism>
<keyword evidence="4" id="KW-1185">Reference proteome</keyword>
<comment type="caution">
    <text evidence="3">The sequence shown here is derived from an EMBL/GenBank/DDBJ whole genome shotgun (WGS) entry which is preliminary data.</text>
</comment>
<feature type="compositionally biased region" description="Low complexity" evidence="1">
    <location>
        <begin position="21"/>
        <end position="51"/>
    </location>
</feature>
<dbReference type="PANTHER" id="PTHR21196">
    <property type="entry name" value="U7 SNRNA-ASSOCIATED SM-LIKE PROTEIN LSM10"/>
    <property type="match status" value="1"/>
</dbReference>
<evidence type="ECO:0000259" key="2">
    <source>
        <dbReference type="PROSITE" id="PS52002"/>
    </source>
</evidence>
<dbReference type="InterPro" id="IPR047575">
    <property type="entry name" value="Sm"/>
</dbReference>
<dbReference type="GO" id="GO:0006398">
    <property type="term" value="P:mRNA 3'-end processing by stem-loop binding and cleavage"/>
    <property type="evidence" value="ECO:0007669"/>
    <property type="project" value="TreeGrafter"/>
</dbReference>
<dbReference type="GO" id="GO:0016604">
    <property type="term" value="C:nuclear body"/>
    <property type="evidence" value="ECO:0007669"/>
    <property type="project" value="TreeGrafter"/>
</dbReference>
<feature type="region of interest" description="Disordered" evidence="1">
    <location>
        <begin position="148"/>
        <end position="177"/>
    </location>
</feature>
<dbReference type="OrthoDB" id="10256176at2759"/>
<evidence type="ECO:0000256" key="1">
    <source>
        <dbReference type="SAM" id="MobiDB-lite"/>
    </source>
</evidence>
<dbReference type="SMART" id="SM00651">
    <property type="entry name" value="Sm"/>
    <property type="match status" value="1"/>
</dbReference>
<dbReference type="InterPro" id="IPR001163">
    <property type="entry name" value="Sm_dom_euk/arc"/>
</dbReference>
<sequence length="177" mass="19672">MDDMDASRHHGVQSGEFSLLPRNRVSRSSISVAAGAGAGGPHPQQHQPSNSSKKKKSRTPSHLRTLALLLGALEGTAVIVETKHDEVIRGTIRETDKDWNCYLENVTVSYPCHPAKQKQILPSIFVKGNLVRYVHFPDSVEPNAAVEAHRERLKKAARAFATQKQPQPQQQEQQRTK</sequence>
<dbReference type="GO" id="GO:0071209">
    <property type="term" value="F:U7 snRNA binding"/>
    <property type="evidence" value="ECO:0007669"/>
    <property type="project" value="TreeGrafter"/>
</dbReference>
<gene>
    <name evidence="3" type="ORF">PPROV_001085900</name>
</gene>
<dbReference type="PROSITE" id="PS52002">
    <property type="entry name" value="SM"/>
    <property type="match status" value="1"/>
</dbReference>
<evidence type="ECO:0000313" key="3">
    <source>
        <dbReference type="EMBL" id="GHP12132.1"/>
    </source>
</evidence>
<evidence type="ECO:0000313" key="4">
    <source>
        <dbReference type="Proteomes" id="UP000660262"/>
    </source>
</evidence>
<dbReference type="InterPro" id="IPR052840">
    <property type="entry name" value="U7_snRNA_Sm-like"/>
</dbReference>
<dbReference type="Pfam" id="PF01423">
    <property type="entry name" value="LSM"/>
    <property type="match status" value="1"/>
</dbReference>
<dbReference type="SUPFAM" id="SSF50182">
    <property type="entry name" value="Sm-like ribonucleoproteins"/>
    <property type="match status" value="1"/>
</dbReference>
<dbReference type="InterPro" id="IPR010920">
    <property type="entry name" value="LSM_dom_sf"/>
</dbReference>
<reference evidence="3" key="1">
    <citation type="submission" date="2020-10" db="EMBL/GenBank/DDBJ databases">
        <title>Unveiling of a novel bifunctional photoreceptor, Dualchrome1, isolated from a cosmopolitan green alga.</title>
        <authorList>
            <person name="Suzuki S."/>
            <person name="Kawachi M."/>
        </authorList>
    </citation>
    <scope>NUCLEOTIDE SEQUENCE</scope>
    <source>
        <strain evidence="3">NIES 2893</strain>
    </source>
</reference>
<feature type="compositionally biased region" description="Low complexity" evidence="1">
    <location>
        <begin position="163"/>
        <end position="177"/>
    </location>
</feature>
<dbReference type="GO" id="GO:0071208">
    <property type="term" value="F:histone pre-mRNA DCP binding"/>
    <property type="evidence" value="ECO:0007669"/>
    <property type="project" value="TreeGrafter"/>
</dbReference>
<dbReference type="PANTHER" id="PTHR21196:SF1">
    <property type="entry name" value="U7 SNRNA-ASSOCIATED SM-LIKE PROTEIN LSM10"/>
    <property type="match status" value="1"/>
</dbReference>
<dbReference type="EMBL" id="BNJQ01000038">
    <property type="protein sequence ID" value="GHP12132.1"/>
    <property type="molecule type" value="Genomic_DNA"/>
</dbReference>
<feature type="compositionally biased region" description="Basic residues" evidence="1">
    <location>
        <begin position="52"/>
        <end position="61"/>
    </location>
</feature>
<dbReference type="Gene3D" id="2.30.30.100">
    <property type="match status" value="1"/>
</dbReference>
<dbReference type="Proteomes" id="UP000660262">
    <property type="component" value="Unassembled WGS sequence"/>
</dbReference>
<name>A0A830HY05_9CHLO</name>
<feature type="region of interest" description="Disordered" evidence="1">
    <location>
        <begin position="1"/>
        <end position="61"/>
    </location>
</feature>
<dbReference type="AlphaFoldDB" id="A0A830HY05"/>
<dbReference type="GO" id="GO:0071254">
    <property type="term" value="C:cytoplasmic U snRNP body"/>
    <property type="evidence" value="ECO:0007669"/>
    <property type="project" value="TreeGrafter"/>
</dbReference>
<feature type="domain" description="Sm" evidence="2">
    <location>
        <begin position="65"/>
        <end position="140"/>
    </location>
</feature>
<protein>
    <recommendedName>
        <fullName evidence="2">Sm domain-containing protein</fullName>
    </recommendedName>
</protein>
<accession>A0A830HY05</accession>
<proteinExistence type="predicted"/>